<organism evidence="1 2">
    <name type="scientific">Teichococcus rhizosphaerae</name>
    <dbReference type="NCBI Taxonomy" id="1335062"/>
    <lineage>
        <taxon>Bacteria</taxon>
        <taxon>Pseudomonadati</taxon>
        <taxon>Pseudomonadota</taxon>
        <taxon>Alphaproteobacteria</taxon>
        <taxon>Acetobacterales</taxon>
        <taxon>Roseomonadaceae</taxon>
        <taxon>Roseomonas</taxon>
    </lineage>
</organism>
<reference evidence="1 2" key="1">
    <citation type="submission" date="2017-10" db="EMBL/GenBank/DDBJ databases">
        <authorList>
            <person name="Banno H."/>
            <person name="Chua N.-H."/>
        </authorList>
    </citation>
    <scope>NUCLEOTIDE SEQUENCE [LARGE SCALE GENOMIC DNA]</scope>
    <source>
        <strain evidence="1 2">YW11</strain>
    </source>
</reference>
<evidence type="ECO:0000313" key="1">
    <source>
        <dbReference type="EMBL" id="PHK92917.1"/>
    </source>
</evidence>
<dbReference type="Proteomes" id="UP000223527">
    <property type="component" value="Unassembled WGS sequence"/>
</dbReference>
<feature type="non-terminal residue" evidence="1">
    <location>
        <position position="1"/>
    </location>
</feature>
<gene>
    <name evidence="1" type="ORF">CR162_21340</name>
</gene>
<accession>A0A2C7A8K3</accession>
<comment type="caution">
    <text evidence="1">The sequence shown here is derived from an EMBL/GenBank/DDBJ whole genome shotgun (WGS) entry which is preliminary data.</text>
</comment>
<evidence type="ECO:0000313" key="2">
    <source>
        <dbReference type="Proteomes" id="UP000223527"/>
    </source>
</evidence>
<proteinExistence type="predicted"/>
<protein>
    <recommendedName>
        <fullName evidence="3">Phage tail protein</fullName>
    </recommendedName>
</protein>
<evidence type="ECO:0008006" key="3">
    <source>
        <dbReference type="Google" id="ProtNLM"/>
    </source>
</evidence>
<dbReference type="AlphaFoldDB" id="A0A2C7A8K3"/>
<dbReference type="EMBL" id="PDNU01000086">
    <property type="protein sequence ID" value="PHK92917.1"/>
    <property type="molecule type" value="Genomic_DNA"/>
</dbReference>
<sequence>SRLAALIPGATAFGDAITAPYAHDWLVRVAVMGKAQREVRRQSHGFTITVWAPSPELRDSASIAVDSFIAARDWLPLPDGSEGRLIYTGTTPVDDAQEAGLYRRDFEFTVEYGLFEFKDVPTVLFGIGGTTVTNTGTTVTAVV</sequence>
<keyword evidence="2" id="KW-1185">Reference proteome</keyword>
<name>A0A2C7A8K3_9PROT</name>